<accession>A0AAW5T585</accession>
<evidence type="ECO:0000313" key="4">
    <source>
        <dbReference type="Proteomes" id="UP001141659"/>
    </source>
</evidence>
<sequence length="146" mass="14664">MNFPHGLLRAAGVATVGAAMYALACGIASADPVDPQAIENAENRDAQNDAPMLQCPTCTPEVQQLLAQVGPIPEPGPWPSDLPAPVQVSVPVSVGPPGLPLPALPGVGLPGPQLPSPQDLPPPPPPPGLPPPPPPPGLPPPPWPLG</sequence>
<dbReference type="RefSeq" id="WP_200826467.1">
    <property type="nucleotide sequence ID" value="NZ_JACKVC010000017.1"/>
</dbReference>
<reference evidence="3" key="1">
    <citation type="submission" date="2020-07" db="EMBL/GenBank/DDBJ databases">
        <authorList>
            <person name="Pettersson B.M.F."/>
            <person name="Behra P.R.K."/>
            <person name="Ramesh M."/>
            <person name="Das S."/>
            <person name="Dasgupta S."/>
            <person name="Kirsebom L.A."/>
        </authorList>
    </citation>
    <scope>NUCLEOTIDE SEQUENCE</scope>
    <source>
        <strain evidence="3">DSM 44242</strain>
    </source>
</reference>
<comment type="caution">
    <text evidence="3">The sequence shown here is derived from an EMBL/GenBank/DDBJ whole genome shotgun (WGS) entry which is preliminary data.</text>
</comment>
<feature type="compositionally biased region" description="Pro residues" evidence="1">
    <location>
        <begin position="72"/>
        <end position="82"/>
    </location>
</feature>
<protein>
    <submittedName>
        <fullName evidence="3">Uncharacterized protein</fullName>
    </submittedName>
</protein>
<keyword evidence="2" id="KW-0732">Signal</keyword>
<name>A0AAW5T585_9MYCO</name>
<organism evidence="3 4">
    <name type="scientific">Mycolicibacterium porcinum</name>
    <dbReference type="NCBI Taxonomy" id="39693"/>
    <lineage>
        <taxon>Bacteria</taxon>
        <taxon>Bacillati</taxon>
        <taxon>Actinomycetota</taxon>
        <taxon>Actinomycetes</taxon>
        <taxon>Mycobacteriales</taxon>
        <taxon>Mycobacteriaceae</taxon>
        <taxon>Mycolicibacterium</taxon>
    </lineage>
</organism>
<proteinExistence type="predicted"/>
<reference evidence="3" key="2">
    <citation type="journal article" date="2022" name="BMC Genomics">
        <title>Comparative genome analysis of mycobacteria focusing on tRNA and non-coding RNA.</title>
        <authorList>
            <person name="Behra P.R.K."/>
            <person name="Pettersson B.M.F."/>
            <person name="Ramesh M."/>
            <person name="Das S."/>
            <person name="Dasgupta S."/>
            <person name="Kirsebom L.A."/>
        </authorList>
    </citation>
    <scope>NUCLEOTIDE SEQUENCE</scope>
    <source>
        <strain evidence="3">DSM 44242</strain>
    </source>
</reference>
<feature type="signal peptide" evidence="2">
    <location>
        <begin position="1"/>
        <end position="30"/>
    </location>
</feature>
<feature type="region of interest" description="Disordered" evidence="1">
    <location>
        <begin position="70"/>
        <end position="146"/>
    </location>
</feature>
<gene>
    <name evidence="3" type="ORF">H5P34_19530</name>
</gene>
<evidence type="ECO:0000256" key="2">
    <source>
        <dbReference type="SAM" id="SignalP"/>
    </source>
</evidence>
<feature type="chain" id="PRO_5043319228" evidence="2">
    <location>
        <begin position="31"/>
        <end position="146"/>
    </location>
</feature>
<feature type="compositionally biased region" description="Pro residues" evidence="1">
    <location>
        <begin position="112"/>
        <end position="146"/>
    </location>
</feature>
<evidence type="ECO:0000256" key="1">
    <source>
        <dbReference type="SAM" id="MobiDB-lite"/>
    </source>
</evidence>
<dbReference type="AlphaFoldDB" id="A0AAW5T585"/>
<feature type="compositionally biased region" description="Low complexity" evidence="1">
    <location>
        <begin position="83"/>
        <end position="96"/>
    </location>
</feature>
<dbReference type="Proteomes" id="UP001141659">
    <property type="component" value="Unassembled WGS sequence"/>
</dbReference>
<evidence type="ECO:0000313" key="3">
    <source>
        <dbReference type="EMBL" id="MCV7390256.1"/>
    </source>
</evidence>
<dbReference type="EMBL" id="JACKVC010000017">
    <property type="protein sequence ID" value="MCV7390256.1"/>
    <property type="molecule type" value="Genomic_DNA"/>
</dbReference>